<evidence type="ECO:0000313" key="2">
    <source>
        <dbReference type="EMBL" id="SEK50344.1"/>
    </source>
</evidence>
<dbReference type="Proteomes" id="UP000182719">
    <property type="component" value="Unassembled WGS sequence"/>
</dbReference>
<sequence length="120" mass="13278">MSAAENFSLAREWLRAFNAHDVEALVALYAEDATHTSPKIRVLHPDTGGKLVGKPALARWWKEANARLPGLRYEETALTADGERVFMEYLRHAPGEAPMPVAEVLEVRGGKIVASRVYHG</sequence>
<proteinExistence type="predicted"/>
<dbReference type="EMBL" id="FOAP01000001">
    <property type="protein sequence ID" value="SEK50344.1"/>
    <property type="molecule type" value="Genomic_DNA"/>
</dbReference>
<reference evidence="3" key="1">
    <citation type="submission" date="2016-10" db="EMBL/GenBank/DDBJ databases">
        <authorList>
            <person name="Varghese N."/>
            <person name="Submissions S."/>
        </authorList>
    </citation>
    <scope>NUCLEOTIDE SEQUENCE [LARGE SCALE GENOMIC DNA]</scope>
    <source>
        <strain evidence="3">DSM 17044</strain>
    </source>
</reference>
<gene>
    <name evidence="2" type="ORF">SAMN05444354_101734</name>
</gene>
<dbReference type="InterPro" id="IPR037401">
    <property type="entry name" value="SnoaL-like"/>
</dbReference>
<dbReference type="AlphaFoldDB" id="A0A1H7HJ84"/>
<name>A0A1H7HJ84_STIAU</name>
<dbReference type="Gene3D" id="3.10.450.50">
    <property type="match status" value="1"/>
</dbReference>
<dbReference type="OrthoDB" id="333383at2"/>
<protein>
    <submittedName>
        <fullName evidence="2">Ketosteroid isomerase-related protein</fullName>
    </submittedName>
</protein>
<feature type="domain" description="SnoaL-like" evidence="1">
    <location>
        <begin position="10"/>
        <end position="114"/>
    </location>
</feature>
<dbReference type="RefSeq" id="WP_075004931.1">
    <property type="nucleotide sequence ID" value="NZ_FOAP01000001.1"/>
</dbReference>
<dbReference type="SUPFAM" id="SSF54427">
    <property type="entry name" value="NTF2-like"/>
    <property type="match status" value="1"/>
</dbReference>
<organism evidence="2 3">
    <name type="scientific">Stigmatella aurantiaca</name>
    <dbReference type="NCBI Taxonomy" id="41"/>
    <lineage>
        <taxon>Bacteria</taxon>
        <taxon>Pseudomonadati</taxon>
        <taxon>Myxococcota</taxon>
        <taxon>Myxococcia</taxon>
        <taxon>Myxococcales</taxon>
        <taxon>Cystobacterineae</taxon>
        <taxon>Archangiaceae</taxon>
        <taxon>Stigmatella</taxon>
    </lineage>
</organism>
<keyword evidence="3" id="KW-1185">Reference proteome</keyword>
<dbReference type="GO" id="GO:0016853">
    <property type="term" value="F:isomerase activity"/>
    <property type="evidence" value="ECO:0007669"/>
    <property type="project" value="UniProtKB-KW"/>
</dbReference>
<dbReference type="Pfam" id="PF12680">
    <property type="entry name" value="SnoaL_2"/>
    <property type="match status" value="1"/>
</dbReference>
<dbReference type="InterPro" id="IPR032710">
    <property type="entry name" value="NTF2-like_dom_sf"/>
</dbReference>
<evidence type="ECO:0000259" key="1">
    <source>
        <dbReference type="Pfam" id="PF12680"/>
    </source>
</evidence>
<accession>A0A1H7HJ84</accession>
<evidence type="ECO:0000313" key="3">
    <source>
        <dbReference type="Proteomes" id="UP000182719"/>
    </source>
</evidence>
<keyword evidence="2" id="KW-0413">Isomerase</keyword>